<dbReference type="CDD" id="cd02440">
    <property type="entry name" value="AdoMet_MTases"/>
    <property type="match status" value="1"/>
</dbReference>
<accession>A0A1H3VZX1</accession>
<dbReference type="Proteomes" id="UP000199409">
    <property type="component" value="Unassembled WGS sequence"/>
</dbReference>
<dbReference type="PANTHER" id="PTHR43861:SF6">
    <property type="entry name" value="METHYLTRANSFERASE TYPE 11"/>
    <property type="match status" value="1"/>
</dbReference>
<protein>
    <submittedName>
        <fullName evidence="1">2-polyprenyl-6-hydroxyphenyl methylase / 3-demethylubiquinone-9 3-methyltransferase</fullName>
    </submittedName>
</protein>
<name>A0A1H3VZX1_9BACT</name>
<proteinExistence type="predicted"/>
<dbReference type="Gene3D" id="3.40.50.150">
    <property type="entry name" value="Vaccinia Virus protein VP39"/>
    <property type="match status" value="1"/>
</dbReference>
<sequence>MTTSEYNFERCKLCGQHTAAATYDLISSMIYVCHNCDFHFLNYLDTTPENRNNSMPLNSQNQQYLQARADENAHLHQSRLQLVLNHMHLSGAKVLDIGAGLGQFQLLLNAQGASCHGIEPSTIRREYARKMSEITLHAELVDDNYWQTTYQQYFDAITLWDVIEHVNFPKETLEAACQLLKPGGRLFLDTPSRSCFTYRISQRCYRYLPGKTSLFLPGFYSTAPYGHKQIFTRAQLTKLMTHCGLEIISSARSYPNQRFSSNKIILAGSKI</sequence>
<dbReference type="GO" id="GO:0008168">
    <property type="term" value="F:methyltransferase activity"/>
    <property type="evidence" value="ECO:0007669"/>
    <property type="project" value="UniProtKB-KW"/>
</dbReference>
<dbReference type="AlphaFoldDB" id="A0A1H3VZX1"/>
<dbReference type="STRING" id="37625.SAMN05660420_00391"/>
<dbReference type="PANTHER" id="PTHR43861">
    <property type="entry name" value="TRANS-ACONITATE 2-METHYLTRANSFERASE-RELATED"/>
    <property type="match status" value="1"/>
</dbReference>
<dbReference type="EMBL" id="FNQN01000001">
    <property type="protein sequence ID" value="SDZ80349.1"/>
    <property type="molecule type" value="Genomic_DNA"/>
</dbReference>
<evidence type="ECO:0000313" key="1">
    <source>
        <dbReference type="EMBL" id="SDZ80349.1"/>
    </source>
</evidence>
<keyword evidence="1" id="KW-0830">Ubiquinone</keyword>
<keyword evidence="1" id="KW-0489">Methyltransferase</keyword>
<dbReference type="SUPFAM" id="SSF53335">
    <property type="entry name" value="S-adenosyl-L-methionine-dependent methyltransferases"/>
    <property type="match status" value="1"/>
</dbReference>
<evidence type="ECO:0000313" key="2">
    <source>
        <dbReference type="Proteomes" id="UP000199409"/>
    </source>
</evidence>
<keyword evidence="1" id="KW-0808">Transferase</keyword>
<reference evidence="1 2" key="1">
    <citation type="submission" date="2016-10" db="EMBL/GenBank/DDBJ databases">
        <authorList>
            <person name="de Groot N.N."/>
        </authorList>
    </citation>
    <scope>NUCLEOTIDE SEQUENCE [LARGE SCALE GENOMIC DNA]</scope>
    <source>
        <strain evidence="1 2">DSM 7343</strain>
    </source>
</reference>
<dbReference type="InterPro" id="IPR029063">
    <property type="entry name" value="SAM-dependent_MTases_sf"/>
</dbReference>
<organism evidence="1 2">
    <name type="scientific">Desulfuromusa kysingii</name>
    <dbReference type="NCBI Taxonomy" id="37625"/>
    <lineage>
        <taxon>Bacteria</taxon>
        <taxon>Pseudomonadati</taxon>
        <taxon>Thermodesulfobacteriota</taxon>
        <taxon>Desulfuromonadia</taxon>
        <taxon>Desulfuromonadales</taxon>
        <taxon>Geopsychrobacteraceae</taxon>
        <taxon>Desulfuromusa</taxon>
    </lineage>
</organism>
<gene>
    <name evidence="1" type="ORF">SAMN05660420_00391</name>
</gene>
<keyword evidence="2" id="KW-1185">Reference proteome</keyword>
<dbReference type="RefSeq" id="WP_175498238.1">
    <property type="nucleotide sequence ID" value="NZ_FNQN01000001.1"/>
</dbReference>
<dbReference type="GO" id="GO:0032259">
    <property type="term" value="P:methylation"/>
    <property type="evidence" value="ECO:0007669"/>
    <property type="project" value="UniProtKB-KW"/>
</dbReference>
<dbReference type="Pfam" id="PF13489">
    <property type="entry name" value="Methyltransf_23"/>
    <property type="match status" value="1"/>
</dbReference>